<sequence length="39" mass="4425">MRPCFVITLLRQSAGFVFSTVTLTCTLHYITFGKQMLLS</sequence>
<dbReference type="EMBL" id="GBXM01086742">
    <property type="protein sequence ID" value="JAH21835.1"/>
    <property type="molecule type" value="Transcribed_RNA"/>
</dbReference>
<name>A0A0E9R043_ANGAN</name>
<accession>A0A0E9R043</accession>
<dbReference type="AlphaFoldDB" id="A0A0E9R043"/>
<reference evidence="1" key="1">
    <citation type="submission" date="2014-11" db="EMBL/GenBank/DDBJ databases">
        <authorList>
            <person name="Amaro Gonzalez C."/>
        </authorList>
    </citation>
    <scope>NUCLEOTIDE SEQUENCE</scope>
</reference>
<proteinExistence type="predicted"/>
<reference evidence="1" key="2">
    <citation type="journal article" date="2015" name="Fish Shellfish Immunol.">
        <title>Early steps in the European eel (Anguilla anguilla)-Vibrio vulnificus interaction in the gills: Role of the RtxA13 toxin.</title>
        <authorList>
            <person name="Callol A."/>
            <person name="Pajuelo D."/>
            <person name="Ebbesson L."/>
            <person name="Teles M."/>
            <person name="MacKenzie S."/>
            <person name="Amaro C."/>
        </authorList>
    </citation>
    <scope>NUCLEOTIDE SEQUENCE</scope>
</reference>
<evidence type="ECO:0000313" key="1">
    <source>
        <dbReference type="EMBL" id="JAH21835.1"/>
    </source>
</evidence>
<protein>
    <submittedName>
        <fullName evidence="1">Uncharacterized protein</fullName>
    </submittedName>
</protein>
<organism evidence="1">
    <name type="scientific">Anguilla anguilla</name>
    <name type="common">European freshwater eel</name>
    <name type="synonym">Muraena anguilla</name>
    <dbReference type="NCBI Taxonomy" id="7936"/>
    <lineage>
        <taxon>Eukaryota</taxon>
        <taxon>Metazoa</taxon>
        <taxon>Chordata</taxon>
        <taxon>Craniata</taxon>
        <taxon>Vertebrata</taxon>
        <taxon>Euteleostomi</taxon>
        <taxon>Actinopterygii</taxon>
        <taxon>Neopterygii</taxon>
        <taxon>Teleostei</taxon>
        <taxon>Anguilliformes</taxon>
        <taxon>Anguillidae</taxon>
        <taxon>Anguilla</taxon>
    </lineage>
</organism>